<keyword evidence="2 6" id="KW-0808">Transferase</keyword>
<dbReference type="AlphaFoldDB" id="A0A150SPD4"/>
<dbReference type="PANTHER" id="PTHR44051">
    <property type="entry name" value="GLUTATHIONE S-TRANSFERASE-RELATED"/>
    <property type="match status" value="1"/>
</dbReference>
<comment type="similarity">
    <text evidence="1 3">Belongs to the GST superfamily.</text>
</comment>
<organism evidence="6 7">
    <name type="scientific">Sorangium cellulosum</name>
    <name type="common">Polyangium cellulosum</name>
    <dbReference type="NCBI Taxonomy" id="56"/>
    <lineage>
        <taxon>Bacteria</taxon>
        <taxon>Pseudomonadati</taxon>
        <taxon>Myxococcota</taxon>
        <taxon>Polyangia</taxon>
        <taxon>Polyangiales</taxon>
        <taxon>Polyangiaceae</taxon>
        <taxon>Sorangium</taxon>
    </lineage>
</organism>
<dbReference type="InterPro" id="IPR010987">
    <property type="entry name" value="Glutathione-S-Trfase_C-like"/>
</dbReference>
<dbReference type="SFLD" id="SFLDG00358">
    <property type="entry name" value="Main_(cytGST)"/>
    <property type="match status" value="1"/>
</dbReference>
<feature type="domain" description="GST C-terminal" evidence="5">
    <location>
        <begin position="84"/>
        <end position="208"/>
    </location>
</feature>
<dbReference type="FunFam" id="3.40.30.10:FF:000039">
    <property type="entry name" value="Glutathione S-transferase domain"/>
    <property type="match status" value="1"/>
</dbReference>
<evidence type="ECO:0000259" key="5">
    <source>
        <dbReference type="PROSITE" id="PS50405"/>
    </source>
</evidence>
<dbReference type="GO" id="GO:0016740">
    <property type="term" value="F:transferase activity"/>
    <property type="evidence" value="ECO:0007669"/>
    <property type="project" value="UniProtKB-KW"/>
</dbReference>
<dbReference type="SFLD" id="SFLDG01150">
    <property type="entry name" value="Main.1:_Beta-like"/>
    <property type="match status" value="1"/>
</dbReference>
<dbReference type="InterPro" id="IPR004045">
    <property type="entry name" value="Glutathione_S-Trfase_N"/>
</dbReference>
<dbReference type="PANTHER" id="PTHR44051:SF8">
    <property type="entry name" value="GLUTATHIONE S-TRANSFERASE GSTA"/>
    <property type="match status" value="1"/>
</dbReference>
<protein>
    <submittedName>
        <fullName evidence="6">Glutathione S-transferase</fullName>
    </submittedName>
</protein>
<reference evidence="6 7" key="1">
    <citation type="submission" date="2014-02" db="EMBL/GenBank/DDBJ databases">
        <title>The small core and large imbalanced accessory genome model reveals a collaborative survival strategy of Sorangium cellulosum strains in nature.</title>
        <authorList>
            <person name="Han K."/>
            <person name="Peng R."/>
            <person name="Blom J."/>
            <person name="Li Y.-Z."/>
        </authorList>
    </citation>
    <scope>NUCLEOTIDE SEQUENCE [LARGE SCALE GENOMIC DNA]</scope>
    <source>
        <strain evidence="6 7">So0149</strain>
    </source>
</reference>
<sequence length="208" mass="23689">MKFYEFAPTRSIRVRWTLQELGVDFEAISVDLRGGEHNRPEFRNINPAGKVPVLVDGDLVVTESVAIVLYLAEKYPQKHLLPTDLRQRTELNRWLLFTVTELEQPLWRIARHRSLYPEALRLPADIDLASREFKAMATVLEEHMRGRQFVVGDGVTVADFVLAYTLDWGNEAKLLGDCPGLLSYMERMYARPNAPPRIAQALASIAAK</sequence>
<dbReference type="Pfam" id="PF00043">
    <property type="entry name" value="GST_C"/>
    <property type="match status" value="1"/>
</dbReference>
<evidence type="ECO:0000313" key="7">
    <source>
        <dbReference type="Proteomes" id="UP000075515"/>
    </source>
</evidence>
<dbReference type="CDD" id="cd03046">
    <property type="entry name" value="GST_N_GTT1_like"/>
    <property type="match status" value="1"/>
</dbReference>
<dbReference type="InterPro" id="IPR004046">
    <property type="entry name" value="GST_C"/>
</dbReference>
<dbReference type="InterPro" id="IPR036249">
    <property type="entry name" value="Thioredoxin-like_sf"/>
</dbReference>
<comment type="caution">
    <text evidence="6">The sequence shown here is derived from an EMBL/GenBank/DDBJ whole genome shotgun (WGS) entry which is preliminary data.</text>
</comment>
<dbReference type="InterPro" id="IPR040079">
    <property type="entry name" value="Glutathione_S-Trfase"/>
</dbReference>
<dbReference type="Proteomes" id="UP000075515">
    <property type="component" value="Unassembled WGS sequence"/>
</dbReference>
<dbReference type="InterPro" id="IPR036282">
    <property type="entry name" value="Glutathione-S-Trfase_C_sf"/>
</dbReference>
<gene>
    <name evidence="6" type="ORF">BE18_31735</name>
</gene>
<dbReference type="PROSITE" id="PS50404">
    <property type="entry name" value="GST_NTER"/>
    <property type="match status" value="1"/>
</dbReference>
<dbReference type="SUPFAM" id="SSF47616">
    <property type="entry name" value="GST C-terminal domain-like"/>
    <property type="match status" value="1"/>
</dbReference>
<evidence type="ECO:0000259" key="4">
    <source>
        <dbReference type="PROSITE" id="PS50404"/>
    </source>
</evidence>
<dbReference type="CDD" id="cd03207">
    <property type="entry name" value="GST_C_8"/>
    <property type="match status" value="1"/>
</dbReference>
<evidence type="ECO:0000256" key="2">
    <source>
        <dbReference type="ARBA" id="ARBA00022679"/>
    </source>
</evidence>
<evidence type="ECO:0000256" key="3">
    <source>
        <dbReference type="RuleBase" id="RU003494"/>
    </source>
</evidence>
<dbReference type="SUPFAM" id="SSF52833">
    <property type="entry name" value="Thioredoxin-like"/>
    <property type="match status" value="1"/>
</dbReference>
<accession>A0A150SPD4</accession>
<dbReference type="PROSITE" id="PS50405">
    <property type="entry name" value="GST_CTER"/>
    <property type="match status" value="1"/>
</dbReference>
<evidence type="ECO:0000313" key="6">
    <source>
        <dbReference type="EMBL" id="KYF94301.1"/>
    </source>
</evidence>
<name>A0A150SPD4_SORCE</name>
<evidence type="ECO:0000256" key="1">
    <source>
        <dbReference type="ARBA" id="ARBA00007409"/>
    </source>
</evidence>
<dbReference type="Pfam" id="PF02798">
    <property type="entry name" value="GST_N"/>
    <property type="match status" value="1"/>
</dbReference>
<dbReference type="SFLD" id="SFLDS00019">
    <property type="entry name" value="Glutathione_Transferase_(cytos"/>
    <property type="match status" value="1"/>
</dbReference>
<proteinExistence type="inferred from homology"/>
<dbReference type="Gene3D" id="1.20.1050.10">
    <property type="match status" value="1"/>
</dbReference>
<dbReference type="Gene3D" id="3.40.30.10">
    <property type="entry name" value="Glutaredoxin"/>
    <property type="match status" value="1"/>
</dbReference>
<dbReference type="EMBL" id="JEMC01001752">
    <property type="protein sequence ID" value="KYF94301.1"/>
    <property type="molecule type" value="Genomic_DNA"/>
</dbReference>
<feature type="domain" description="GST N-terminal" evidence="4">
    <location>
        <begin position="1"/>
        <end position="79"/>
    </location>
</feature>